<dbReference type="Pfam" id="PF00700">
    <property type="entry name" value="Flagellin_C"/>
    <property type="match status" value="1"/>
</dbReference>
<dbReference type="InterPro" id="IPR001492">
    <property type="entry name" value="Flagellin"/>
</dbReference>
<gene>
    <name evidence="6" type="ORF">FJM51_04725</name>
</gene>
<dbReference type="Proteomes" id="UP000319255">
    <property type="component" value="Unassembled WGS sequence"/>
</dbReference>
<feature type="domain" description="Flagellin C-terminal" evidence="5">
    <location>
        <begin position="183"/>
        <end position="266"/>
    </location>
</feature>
<reference evidence="6 7" key="1">
    <citation type="submission" date="2019-06" db="EMBL/GenBank/DDBJ databases">
        <title>A novel bacterium of genus Amaricoccus, isolated from marine sediment.</title>
        <authorList>
            <person name="Huang H."/>
            <person name="Mo K."/>
            <person name="Hu Y."/>
        </authorList>
    </citation>
    <scope>NUCLEOTIDE SEQUENCE [LARGE SCALE GENOMIC DNA]</scope>
    <source>
        <strain evidence="6 7">HB172011</strain>
    </source>
</reference>
<dbReference type="InterPro" id="IPR046358">
    <property type="entry name" value="Flagellin_C"/>
</dbReference>
<evidence type="ECO:0000256" key="3">
    <source>
        <dbReference type="RuleBase" id="RU362073"/>
    </source>
</evidence>
<evidence type="ECO:0000259" key="4">
    <source>
        <dbReference type="Pfam" id="PF00669"/>
    </source>
</evidence>
<dbReference type="EMBL" id="VFRP01000003">
    <property type="protein sequence ID" value="TPE52488.1"/>
    <property type="molecule type" value="Genomic_DNA"/>
</dbReference>
<dbReference type="RefSeq" id="WP_140452971.1">
    <property type="nucleotide sequence ID" value="NZ_VFRP01000003.1"/>
</dbReference>
<dbReference type="GO" id="GO:0009288">
    <property type="term" value="C:bacterial-type flagellum"/>
    <property type="evidence" value="ECO:0007669"/>
    <property type="project" value="UniProtKB-SubCell"/>
</dbReference>
<evidence type="ECO:0000256" key="1">
    <source>
        <dbReference type="ARBA" id="ARBA00005709"/>
    </source>
</evidence>
<feature type="domain" description="Flagellin N-terminal" evidence="4">
    <location>
        <begin position="4"/>
        <end position="134"/>
    </location>
</feature>
<evidence type="ECO:0000259" key="5">
    <source>
        <dbReference type="Pfam" id="PF00700"/>
    </source>
</evidence>
<evidence type="ECO:0000313" key="6">
    <source>
        <dbReference type="EMBL" id="TPE52488.1"/>
    </source>
</evidence>
<dbReference type="GO" id="GO:0005198">
    <property type="term" value="F:structural molecule activity"/>
    <property type="evidence" value="ECO:0007669"/>
    <property type="project" value="UniProtKB-UniRule"/>
</dbReference>
<dbReference type="Pfam" id="PF00669">
    <property type="entry name" value="Flagellin_N"/>
    <property type="match status" value="1"/>
</dbReference>
<protein>
    <recommendedName>
        <fullName evidence="3">Flagellin</fullName>
    </recommendedName>
</protein>
<organism evidence="6 7">
    <name type="scientific">Amaricoccus solimangrovi</name>
    <dbReference type="NCBI Taxonomy" id="2589815"/>
    <lineage>
        <taxon>Bacteria</taxon>
        <taxon>Pseudomonadati</taxon>
        <taxon>Pseudomonadota</taxon>
        <taxon>Alphaproteobacteria</taxon>
        <taxon>Rhodobacterales</taxon>
        <taxon>Paracoccaceae</taxon>
        <taxon>Amaricoccus</taxon>
    </lineage>
</organism>
<keyword evidence="6" id="KW-0969">Cilium</keyword>
<keyword evidence="3" id="KW-0964">Secreted</keyword>
<comment type="caution">
    <text evidence="6">The sequence shown here is derived from an EMBL/GenBank/DDBJ whole genome shotgun (WGS) entry which is preliminary data.</text>
</comment>
<evidence type="ECO:0000313" key="7">
    <source>
        <dbReference type="Proteomes" id="UP000319255"/>
    </source>
</evidence>
<comment type="similarity">
    <text evidence="1 3">Belongs to the bacterial flagellin family.</text>
</comment>
<accession>A0A501WSZ4</accession>
<dbReference type="GO" id="GO:0005576">
    <property type="term" value="C:extracellular region"/>
    <property type="evidence" value="ECO:0007669"/>
    <property type="project" value="UniProtKB-SubCell"/>
</dbReference>
<name>A0A501WSZ4_9RHOB</name>
<dbReference type="InterPro" id="IPR001029">
    <property type="entry name" value="Flagellin_N"/>
</dbReference>
<comment type="subcellular location">
    <subcellularLocation>
        <location evidence="3">Secreted</location>
    </subcellularLocation>
    <subcellularLocation>
        <location evidence="3">Bacterial flagellum</location>
    </subcellularLocation>
</comment>
<evidence type="ECO:0000256" key="2">
    <source>
        <dbReference type="ARBA" id="ARBA00023143"/>
    </source>
</evidence>
<dbReference type="Gene3D" id="1.20.1330.10">
    <property type="entry name" value="f41 fragment of flagellin, N-terminal domain"/>
    <property type="match status" value="1"/>
</dbReference>
<proteinExistence type="inferred from homology"/>
<dbReference type="AlphaFoldDB" id="A0A501WSZ4"/>
<keyword evidence="6" id="KW-0282">Flagellum</keyword>
<dbReference type="OrthoDB" id="8328560at2"/>
<keyword evidence="7" id="KW-1185">Reference proteome</keyword>
<dbReference type="SUPFAM" id="SSF64518">
    <property type="entry name" value="Phase 1 flagellin"/>
    <property type="match status" value="1"/>
</dbReference>
<dbReference type="PRINTS" id="PR00207">
    <property type="entry name" value="FLAGELLIN"/>
</dbReference>
<sequence length="267" mass="27475">MSSILTNTGSMVALQTLKSVNKGLNKVQDQISTGLKVSTAKDNSSNWSIASTMSSDVASYESLGGSLTSASAMVGTARSAAEQISGILKDIQTKIVQAENPDSDTTKIQAEVTALTDTITSIAKSAQYNGINLVESGATAQDITVSIMRDSSGALTTETFSVGAQDLETLGAALVVGTATVDDLDTLIDSANTAAAAFGAAQARIDAQNAFLSKQANSIKEGVSALVDADMEEASARLTALQTQQQLGIQALSIANQAPQTVMSLFR</sequence>
<keyword evidence="6" id="KW-0966">Cell projection</keyword>
<comment type="function">
    <text evidence="3">Flagellin is the subunit protein which polymerizes to form the filaments of bacterial flagella.</text>
</comment>
<dbReference type="PANTHER" id="PTHR42792">
    <property type="entry name" value="FLAGELLIN"/>
    <property type="match status" value="1"/>
</dbReference>
<keyword evidence="2 3" id="KW-0975">Bacterial flagellum</keyword>
<dbReference type="PANTHER" id="PTHR42792:SF2">
    <property type="entry name" value="FLAGELLIN"/>
    <property type="match status" value="1"/>
</dbReference>